<dbReference type="InParanoid" id="A0A4S2MYS9"/>
<feature type="region of interest" description="Disordered" evidence="5">
    <location>
        <begin position="411"/>
        <end position="451"/>
    </location>
</feature>
<gene>
    <name evidence="8" type="ORF">EX30DRAFT_354765</name>
</gene>
<dbReference type="EMBL" id="ML220117">
    <property type="protein sequence ID" value="TGZ81776.1"/>
    <property type="molecule type" value="Genomic_DNA"/>
</dbReference>
<dbReference type="PANTHER" id="PTHR42058:SF1">
    <property type="entry name" value="G-PROTEIN COUPLED RECEPTORS FAMILY 2 PROFILE 2 DOMAIN-CONTAINING PROTEIN"/>
    <property type="match status" value="1"/>
</dbReference>
<evidence type="ECO:0000259" key="7">
    <source>
        <dbReference type="PROSITE" id="PS50261"/>
    </source>
</evidence>
<feature type="region of interest" description="Disordered" evidence="5">
    <location>
        <begin position="507"/>
        <end position="557"/>
    </location>
</feature>
<evidence type="ECO:0000313" key="8">
    <source>
        <dbReference type="EMBL" id="TGZ81776.1"/>
    </source>
</evidence>
<dbReference type="InterPro" id="IPR000832">
    <property type="entry name" value="GPCR_2_secretin-like"/>
</dbReference>
<dbReference type="Pfam" id="PF00002">
    <property type="entry name" value="7tm_2"/>
    <property type="match status" value="1"/>
</dbReference>
<dbReference type="Gene3D" id="1.20.1070.10">
    <property type="entry name" value="Rhodopsin 7-helix transmembrane proteins"/>
    <property type="match status" value="1"/>
</dbReference>
<protein>
    <recommendedName>
        <fullName evidence="7">G-protein coupled receptors family 2 profile 2 domain-containing protein</fullName>
    </recommendedName>
</protein>
<proteinExistence type="predicted"/>
<keyword evidence="3 6" id="KW-1133">Transmembrane helix</keyword>
<reference evidence="8 9" key="1">
    <citation type="submission" date="2019-04" db="EMBL/GenBank/DDBJ databases">
        <title>Comparative genomics and transcriptomics to analyze fruiting body development in filamentous ascomycetes.</title>
        <authorList>
            <consortium name="DOE Joint Genome Institute"/>
            <person name="Lutkenhaus R."/>
            <person name="Traeger S."/>
            <person name="Breuer J."/>
            <person name="Kuo A."/>
            <person name="Lipzen A."/>
            <person name="Pangilinan J."/>
            <person name="Dilworth D."/>
            <person name="Sandor L."/>
            <person name="Poggeler S."/>
            <person name="Barry K."/>
            <person name="Grigoriev I.V."/>
            <person name="Nowrousian M."/>
        </authorList>
    </citation>
    <scope>NUCLEOTIDE SEQUENCE [LARGE SCALE GENOMIC DNA]</scope>
    <source>
        <strain evidence="8 9">CBS 389.68</strain>
    </source>
</reference>
<evidence type="ECO:0000256" key="6">
    <source>
        <dbReference type="SAM" id="Phobius"/>
    </source>
</evidence>
<feature type="transmembrane region" description="Helical" evidence="6">
    <location>
        <begin position="60"/>
        <end position="85"/>
    </location>
</feature>
<name>A0A4S2MYS9_9PEZI</name>
<dbReference type="InterPro" id="IPR053247">
    <property type="entry name" value="GPCR_GPR1/git3-like"/>
</dbReference>
<comment type="subcellular location">
    <subcellularLocation>
        <location evidence="1">Membrane</location>
        <topology evidence="1">Multi-pass membrane protein</topology>
    </subcellularLocation>
</comment>
<feature type="transmembrane region" description="Helical" evidence="6">
    <location>
        <begin position="358"/>
        <end position="376"/>
    </location>
</feature>
<feature type="transmembrane region" description="Helical" evidence="6">
    <location>
        <begin position="290"/>
        <end position="313"/>
    </location>
</feature>
<feature type="domain" description="G-protein coupled receptors family 2 profile 2" evidence="7">
    <location>
        <begin position="57"/>
        <end position="233"/>
    </location>
</feature>
<keyword evidence="4 6" id="KW-0472">Membrane</keyword>
<keyword evidence="2 6" id="KW-0812">Transmembrane</keyword>
<dbReference type="GO" id="GO:0007166">
    <property type="term" value="P:cell surface receptor signaling pathway"/>
    <property type="evidence" value="ECO:0007669"/>
    <property type="project" value="InterPro"/>
</dbReference>
<dbReference type="PANTHER" id="PTHR42058">
    <property type="entry name" value="G_PROTEIN_RECEP_F2_4 DOMAIN-CONTAINING PROTEIN"/>
    <property type="match status" value="1"/>
</dbReference>
<evidence type="ECO:0000313" key="9">
    <source>
        <dbReference type="Proteomes" id="UP000298138"/>
    </source>
</evidence>
<feature type="transmembrane region" description="Helical" evidence="6">
    <location>
        <begin position="175"/>
        <end position="199"/>
    </location>
</feature>
<dbReference type="GO" id="GO:0016020">
    <property type="term" value="C:membrane"/>
    <property type="evidence" value="ECO:0007669"/>
    <property type="project" value="UniProtKB-SubCell"/>
</dbReference>
<evidence type="ECO:0000256" key="4">
    <source>
        <dbReference type="ARBA" id="ARBA00023136"/>
    </source>
</evidence>
<dbReference type="GO" id="GO:0004930">
    <property type="term" value="F:G protein-coupled receptor activity"/>
    <property type="evidence" value="ECO:0007669"/>
    <property type="project" value="InterPro"/>
</dbReference>
<dbReference type="AlphaFoldDB" id="A0A4S2MYS9"/>
<evidence type="ECO:0000256" key="5">
    <source>
        <dbReference type="SAM" id="MobiDB-lite"/>
    </source>
</evidence>
<keyword evidence="9" id="KW-1185">Reference proteome</keyword>
<evidence type="ECO:0000256" key="3">
    <source>
        <dbReference type="ARBA" id="ARBA00022989"/>
    </source>
</evidence>
<feature type="region of interest" description="Disordered" evidence="5">
    <location>
        <begin position="467"/>
        <end position="492"/>
    </location>
</feature>
<dbReference type="InterPro" id="IPR017981">
    <property type="entry name" value="GPCR_2-like_7TM"/>
</dbReference>
<dbReference type="STRING" id="341454.A0A4S2MYS9"/>
<evidence type="ECO:0000256" key="2">
    <source>
        <dbReference type="ARBA" id="ARBA00022692"/>
    </source>
</evidence>
<organism evidence="8 9">
    <name type="scientific">Ascodesmis nigricans</name>
    <dbReference type="NCBI Taxonomy" id="341454"/>
    <lineage>
        <taxon>Eukaryota</taxon>
        <taxon>Fungi</taxon>
        <taxon>Dikarya</taxon>
        <taxon>Ascomycota</taxon>
        <taxon>Pezizomycotina</taxon>
        <taxon>Pezizomycetes</taxon>
        <taxon>Pezizales</taxon>
        <taxon>Ascodesmidaceae</taxon>
        <taxon>Ascodesmis</taxon>
    </lineage>
</organism>
<sequence>MSSNSTVCPPPFLLKSDFPELGGATNSRLCVPFLQAPGMPICCLPCPKQNFFYPDRFQKIVHATVFVDLASVICCGFLLLSFAVLPIEYTQRHYLSVCLALAIFFMQLSFIIPIGAQSSQCYDRITPHDMYSSITCALSGAALLGGGWCTVMWTFLRAFSLHLQICWQIVPGRRFFLAAQAFGWSIPVALLAITLSITGVSFRFGESCHINSHMGLQTFWAPLLTVAAASIVLQAITFGYCVQVYLRSLFEEKGASQVTGGSGLPYSNSIRTVTARQAFRRIQRVVALQWRGILIVIMILADNVYFATVFLAFDGTTKKTQQNIALGFKWANCMAVNGGDKYACLDIAKTIVIEERNALAVLFLLSFNGILALLLLGRPTIYRGWYELIRNLFKRPKKEFVSYDARRLSEPGSSSYEMLDKRTDPMVSRPESKAGNGILKHPVPPPLQSSTVLEYNPATFSAKLRERAEAEGKGYSPYTRPPYSLRTPSLTSPFSSFKETQDYFASRTLHPASKRGDESVSTPPYSPYQDSPINSSDPSRRIQSPYGTPDQDIGVAK</sequence>
<dbReference type="Proteomes" id="UP000298138">
    <property type="component" value="Unassembled WGS sequence"/>
</dbReference>
<dbReference type="PROSITE" id="PS50261">
    <property type="entry name" value="G_PROTEIN_RECEP_F2_4"/>
    <property type="match status" value="1"/>
</dbReference>
<dbReference type="OrthoDB" id="26203at2759"/>
<feature type="transmembrane region" description="Helical" evidence="6">
    <location>
        <begin position="97"/>
        <end position="118"/>
    </location>
</feature>
<accession>A0A4S2MYS9</accession>
<evidence type="ECO:0000256" key="1">
    <source>
        <dbReference type="ARBA" id="ARBA00004141"/>
    </source>
</evidence>
<feature type="transmembrane region" description="Helical" evidence="6">
    <location>
        <begin position="219"/>
        <end position="246"/>
    </location>
</feature>
<feature type="transmembrane region" description="Helical" evidence="6">
    <location>
        <begin position="130"/>
        <end position="155"/>
    </location>
</feature>
<feature type="compositionally biased region" description="Polar residues" evidence="5">
    <location>
        <begin position="519"/>
        <end position="546"/>
    </location>
</feature>